<organism evidence="2 3">
    <name type="scientific">Pseudomonas veronii</name>
    <dbReference type="NCBI Taxonomy" id="76761"/>
    <lineage>
        <taxon>Bacteria</taxon>
        <taxon>Pseudomonadati</taxon>
        <taxon>Pseudomonadota</taxon>
        <taxon>Gammaproteobacteria</taxon>
        <taxon>Pseudomonadales</taxon>
        <taxon>Pseudomonadaceae</taxon>
        <taxon>Pseudomonas</taxon>
    </lineage>
</organism>
<reference evidence="3" key="1">
    <citation type="submission" date="2019-04" db="EMBL/GenBank/DDBJ databases">
        <title>Complete genome sequence of Pseudomonas veronii strain PVy, a versatile degrader capable of using multiple contaminants as sole carbon sources.</title>
        <authorList>
            <person name="Lopez-Echartea E."/>
            <person name="Ridl J."/>
            <person name="Pajer P."/>
            <person name="Strejcek M."/>
            <person name="Suman J."/>
            <person name="Uhlik O."/>
        </authorList>
    </citation>
    <scope>NUCLEOTIDE SEQUENCE [LARGE SCALE GENOMIC DNA]</scope>
    <source>
        <strain evidence="3">Pvy</strain>
    </source>
</reference>
<feature type="region of interest" description="Disordered" evidence="1">
    <location>
        <begin position="1"/>
        <end position="23"/>
    </location>
</feature>
<evidence type="ECO:0000313" key="3">
    <source>
        <dbReference type="Proteomes" id="UP000298274"/>
    </source>
</evidence>
<name>A0A6G8ITI4_PSEVE</name>
<dbReference type="Proteomes" id="UP000298274">
    <property type="component" value="Chromosome"/>
</dbReference>
<evidence type="ECO:0000313" key="2">
    <source>
        <dbReference type="EMBL" id="QIM56547.1"/>
    </source>
</evidence>
<proteinExistence type="predicted"/>
<feature type="compositionally biased region" description="Polar residues" evidence="1">
    <location>
        <begin position="7"/>
        <end position="18"/>
    </location>
</feature>
<dbReference type="RefSeq" id="WP_155678315.1">
    <property type="nucleotide sequence ID" value="NZ_CP039631.3"/>
</dbReference>
<dbReference type="AlphaFoldDB" id="A0A6G8ITI4"/>
<gene>
    <name evidence="2" type="ORF">E4167_35835</name>
</gene>
<sequence>MPPIAMGQTTLSKRTTTIAGKPPPTLDLRRLIYMARTLSFRAPDCLPAKT</sequence>
<dbReference type="EMBL" id="CP039631">
    <property type="protein sequence ID" value="QIM56547.1"/>
    <property type="molecule type" value="Genomic_DNA"/>
</dbReference>
<protein>
    <submittedName>
        <fullName evidence="2">Uncharacterized protein</fullName>
    </submittedName>
</protein>
<evidence type="ECO:0000256" key="1">
    <source>
        <dbReference type="SAM" id="MobiDB-lite"/>
    </source>
</evidence>
<accession>A0A6G8ITI4</accession>